<protein>
    <submittedName>
        <fullName evidence="3">Uncharacterized protein</fullName>
    </submittedName>
</protein>
<proteinExistence type="predicted"/>
<feature type="region of interest" description="Disordered" evidence="1">
    <location>
        <begin position="1"/>
        <end position="21"/>
    </location>
</feature>
<dbReference type="Proteomes" id="UP000887566">
    <property type="component" value="Unplaced"/>
</dbReference>
<dbReference type="AlphaFoldDB" id="A0A914V1N6"/>
<dbReference type="WBParaSite" id="PSAMB.scaffold1452size31349.g13317.t1">
    <property type="protein sequence ID" value="PSAMB.scaffold1452size31349.g13317.t1"/>
    <property type="gene ID" value="PSAMB.scaffold1452size31349.g13317"/>
</dbReference>
<keyword evidence="2" id="KW-1185">Reference proteome</keyword>
<evidence type="ECO:0000313" key="3">
    <source>
        <dbReference type="WBParaSite" id="PSAMB.scaffold1452size31349.g13317.t1"/>
    </source>
</evidence>
<accession>A0A914V1N6</accession>
<sequence length="185" mass="20267">MASGNNFESHNHNGRNVNGQVNGGYVIQGDQHNHVHNNANEQPGLLGDLTASMASATHISNASLGPIWAKCDTDQAKLTSFSDDIEGRSLGDGAQAKMAAYGFCKINRGEFLKFVPPAPFFDRFFRNTTTYISVFHADENGKLTKNGGTSRVEANKSVIVTRDNTVRRTEMGYRWMDESGVDHSI</sequence>
<name>A0A914V1N6_9BILA</name>
<reference evidence="3" key="1">
    <citation type="submission" date="2022-11" db="UniProtKB">
        <authorList>
            <consortium name="WormBaseParasite"/>
        </authorList>
    </citation>
    <scope>IDENTIFICATION</scope>
</reference>
<evidence type="ECO:0000313" key="2">
    <source>
        <dbReference type="Proteomes" id="UP000887566"/>
    </source>
</evidence>
<organism evidence="2 3">
    <name type="scientific">Plectus sambesii</name>
    <dbReference type="NCBI Taxonomy" id="2011161"/>
    <lineage>
        <taxon>Eukaryota</taxon>
        <taxon>Metazoa</taxon>
        <taxon>Ecdysozoa</taxon>
        <taxon>Nematoda</taxon>
        <taxon>Chromadorea</taxon>
        <taxon>Plectida</taxon>
        <taxon>Plectina</taxon>
        <taxon>Plectoidea</taxon>
        <taxon>Plectidae</taxon>
        <taxon>Plectus</taxon>
    </lineage>
</organism>
<evidence type="ECO:0000256" key="1">
    <source>
        <dbReference type="SAM" id="MobiDB-lite"/>
    </source>
</evidence>